<dbReference type="Proteomes" id="UP000789759">
    <property type="component" value="Unassembled WGS sequence"/>
</dbReference>
<evidence type="ECO:0000313" key="2">
    <source>
        <dbReference type="Proteomes" id="UP000789759"/>
    </source>
</evidence>
<feature type="non-terminal residue" evidence="1">
    <location>
        <position position="84"/>
    </location>
</feature>
<gene>
    <name evidence="1" type="ORF">CPELLU_LOCUS20515</name>
</gene>
<organism evidence="1 2">
    <name type="scientific">Cetraspora pellucida</name>
    <dbReference type="NCBI Taxonomy" id="1433469"/>
    <lineage>
        <taxon>Eukaryota</taxon>
        <taxon>Fungi</taxon>
        <taxon>Fungi incertae sedis</taxon>
        <taxon>Mucoromycota</taxon>
        <taxon>Glomeromycotina</taxon>
        <taxon>Glomeromycetes</taxon>
        <taxon>Diversisporales</taxon>
        <taxon>Gigasporaceae</taxon>
        <taxon>Cetraspora</taxon>
    </lineage>
</organism>
<name>A0A9N9PCN4_9GLOM</name>
<protein>
    <submittedName>
        <fullName evidence="1">17133_t:CDS:1</fullName>
    </submittedName>
</protein>
<feature type="non-terminal residue" evidence="1">
    <location>
        <position position="1"/>
    </location>
</feature>
<sequence>IVFFKNNELIFPPKEYEIHYENDNTTTKINSTLMTENEITFLLIGNNLYYHAIYYKDTPVFKLYEMNKFFITKPKQIIEYSHTD</sequence>
<proteinExistence type="predicted"/>
<reference evidence="1" key="1">
    <citation type="submission" date="2021-06" db="EMBL/GenBank/DDBJ databases">
        <authorList>
            <person name="Kallberg Y."/>
            <person name="Tangrot J."/>
            <person name="Rosling A."/>
        </authorList>
    </citation>
    <scope>NUCLEOTIDE SEQUENCE</scope>
    <source>
        <strain evidence="1">FL966</strain>
    </source>
</reference>
<dbReference type="EMBL" id="CAJVQA010062530">
    <property type="protein sequence ID" value="CAG8829622.1"/>
    <property type="molecule type" value="Genomic_DNA"/>
</dbReference>
<evidence type="ECO:0000313" key="1">
    <source>
        <dbReference type="EMBL" id="CAG8829622.1"/>
    </source>
</evidence>
<comment type="caution">
    <text evidence="1">The sequence shown here is derived from an EMBL/GenBank/DDBJ whole genome shotgun (WGS) entry which is preliminary data.</text>
</comment>
<accession>A0A9N9PCN4</accession>
<keyword evidence="2" id="KW-1185">Reference proteome</keyword>
<dbReference type="AlphaFoldDB" id="A0A9N9PCN4"/>